<accession>A0A9Q1M1W8</accession>
<sequence>MQTRAVVVEKRIEKSVVPVNTEVQQQMNTTSVNTEVQVGTYGTVIGQVAANVVTPVMGTLKPLPPTSIMVTPMHNSVIVAAPVPAQRKLEMQGQLCQPPPPKKGVERQPEVPKKDNGKQVVVTKKGMINRGDSKKRS</sequence>
<evidence type="ECO:0000256" key="1">
    <source>
        <dbReference type="SAM" id="MobiDB-lite"/>
    </source>
</evidence>
<organism evidence="2 3">
    <name type="scientific">Anisodus acutangulus</name>
    <dbReference type="NCBI Taxonomy" id="402998"/>
    <lineage>
        <taxon>Eukaryota</taxon>
        <taxon>Viridiplantae</taxon>
        <taxon>Streptophyta</taxon>
        <taxon>Embryophyta</taxon>
        <taxon>Tracheophyta</taxon>
        <taxon>Spermatophyta</taxon>
        <taxon>Magnoliopsida</taxon>
        <taxon>eudicotyledons</taxon>
        <taxon>Gunneridae</taxon>
        <taxon>Pentapetalae</taxon>
        <taxon>asterids</taxon>
        <taxon>lamiids</taxon>
        <taxon>Solanales</taxon>
        <taxon>Solanaceae</taxon>
        <taxon>Solanoideae</taxon>
        <taxon>Hyoscyameae</taxon>
        <taxon>Anisodus</taxon>
    </lineage>
</organism>
<protein>
    <submittedName>
        <fullName evidence="2">Uncharacterized protein</fullName>
    </submittedName>
</protein>
<feature type="compositionally biased region" description="Basic and acidic residues" evidence="1">
    <location>
        <begin position="103"/>
        <end position="117"/>
    </location>
</feature>
<feature type="region of interest" description="Disordered" evidence="1">
    <location>
        <begin position="89"/>
        <end position="137"/>
    </location>
</feature>
<comment type="caution">
    <text evidence="2">The sequence shown here is derived from an EMBL/GenBank/DDBJ whole genome shotgun (WGS) entry which is preliminary data.</text>
</comment>
<reference evidence="3" key="1">
    <citation type="journal article" date="2023" name="Proc. Natl. Acad. Sci. U.S.A.">
        <title>Genomic and structural basis for evolution of tropane alkaloid biosynthesis.</title>
        <authorList>
            <person name="Wanga Y.-J."/>
            <person name="Taina T."/>
            <person name="Yua J.-Y."/>
            <person name="Lia J."/>
            <person name="Xua B."/>
            <person name="Chenc J."/>
            <person name="D'Auriad J.C."/>
            <person name="Huanga J.-P."/>
            <person name="Huanga S.-X."/>
        </authorList>
    </citation>
    <scope>NUCLEOTIDE SEQUENCE [LARGE SCALE GENOMIC DNA]</scope>
    <source>
        <strain evidence="3">cv. KIB-2019</strain>
    </source>
</reference>
<name>A0A9Q1M1W8_9SOLA</name>
<dbReference type="AlphaFoldDB" id="A0A9Q1M1W8"/>
<keyword evidence="3" id="KW-1185">Reference proteome</keyword>
<evidence type="ECO:0000313" key="2">
    <source>
        <dbReference type="EMBL" id="KAJ8548064.1"/>
    </source>
</evidence>
<gene>
    <name evidence="2" type="ORF">K7X08_021300</name>
</gene>
<dbReference type="EMBL" id="JAJAGQ010000012">
    <property type="protein sequence ID" value="KAJ8548064.1"/>
    <property type="molecule type" value="Genomic_DNA"/>
</dbReference>
<proteinExistence type="predicted"/>
<evidence type="ECO:0000313" key="3">
    <source>
        <dbReference type="Proteomes" id="UP001152561"/>
    </source>
</evidence>
<dbReference type="Proteomes" id="UP001152561">
    <property type="component" value="Unassembled WGS sequence"/>
</dbReference>